<dbReference type="Pfam" id="PF13614">
    <property type="entry name" value="AAA_31"/>
    <property type="match status" value="1"/>
</dbReference>
<dbReference type="RefSeq" id="WP_305930592.1">
    <property type="nucleotide sequence ID" value="NZ_JAVAIL010000005.1"/>
</dbReference>
<dbReference type="Gene3D" id="3.40.50.300">
    <property type="entry name" value="P-loop containing nucleotide triphosphate hydrolases"/>
    <property type="match status" value="1"/>
</dbReference>
<dbReference type="InterPro" id="IPR025669">
    <property type="entry name" value="AAA_dom"/>
</dbReference>
<name>A0ABT9HBA2_9SPHN</name>
<organism evidence="21 22">
    <name type="scientific">Qipengyuania benthica</name>
    <dbReference type="NCBI Taxonomy" id="3067651"/>
    <lineage>
        <taxon>Bacteria</taxon>
        <taxon>Pseudomonadati</taxon>
        <taxon>Pseudomonadota</taxon>
        <taxon>Alphaproteobacteria</taxon>
        <taxon>Sphingomonadales</taxon>
        <taxon>Erythrobacteraceae</taxon>
        <taxon>Qipengyuania</taxon>
    </lineage>
</organism>
<evidence type="ECO:0000256" key="2">
    <source>
        <dbReference type="ARBA" id="ARBA00007316"/>
    </source>
</evidence>
<evidence type="ECO:0000256" key="5">
    <source>
        <dbReference type="ARBA" id="ARBA00022475"/>
    </source>
</evidence>
<evidence type="ECO:0000256" key="12">
    <source>
        <dbReference type="ARBA" id="ARBA00022989"/>
    </source>
</evidence>
<evidence type="ECO:0000256" key="17">
    <source>
        <dbReference type="SAM" id="Phobius"/>
    </source>
</evidence>
<dbReference type="PANTHER" id="PTHR32309:SF13">
    <property type="entry name" value="FERRIC ENTEROBACTIN TRANSPORT PROTEIN FEPE"/>
    <property type="match status" value="1"/>
</dbReference>
<accession>A0ABT9HBA2</accession>
<evidence type="ECO:0000259" key="20">
    <source>
        <dbReference type="Pfam" id="PF13807"/>
    </source>
</evidence>
<evidence type="ECO:0000256" key="16">
    <source>
        <dbReference type="SAM" id="Coils"/>
    </source>
</evidence>
<feature type="coiled-coil region" evidence="16">
    <location>
        <begin position="282"/>
        <end position="370"/>
    </location>
</feature>
<dbReference type="Pfam" id="PF13807">
    <property type="entry name" value="GNVR"/>
    <property type="match status" value="1"/>
</dbReference>
<comment type="similarity">
    <text evidence="2">Belongs to the CpsD/CapB family.</text>
</comment>
<comment type="subcellular location">
    <subcellularLocation>
        <location evidence="1">Cell inner membrane</location>
        <topology evidence="1">Multi-pass membrane protein</topology>
    </subcellularLocation>
</comment>
<dbReference type="NCBIfam" id="TIGR01007">
    <property type="entry name" value="eps_fam"/>
    <property type="match status" value="1"/>
</dbReference>
<keyword evidence="8 17" id="KW-0812">Transmembrane</keyword>
<feature type="transmembrane region" description="Helical" evidence="17">
    <location>
        <begin position="47"/>
        <end position="67"/>
    </location>
</feature>
<dbReference type="PANTHER" id="PTHR32309">
    <property type="entry name" value="TYROSINE-PROTEIN KINASE"/>
    <property type="match status" value="1"/>
</dbReference>
<gene>
    <name evidence="21" type="ORF">Q9K01_13210</name>
</gene>
<keyword evidence="7 21" id="KW-0808">Transferase</keyword>
<feature type="coiled-coil region" evidence="16">
    <location>
        <begin position="225"/>
        <end position="252"/>
    </location>
</feature>
<keyword evidence="13 17" id="KW-0472">Membrane</keyword>
<keyword evidence="6" id="KW-0997">Cell inner membrane</keyword>
<sequence>MNKLAPSTELAAHAYPAGGLKQTDPTSAGTVTPILLEYLEIARRRKWVIAGVMLAFLMIALVVTLLMRPVYSATTQIEVSRDQKSATNMQGVEAEAASRDLEFYQTQYSLLEARSLAERVMRNMRLASNENFWDAHSIDPESIAEASGEATPGVDLRRTSAVREKVVIETLLENVSIEPIRGSSLINITYSSYDPELSAQIANTWAREFVEQSIARKFSSTAEARDFLEGRLEELRQRLEASERALVDYATTRNIVTLDSGGGGSGGASAQIRERTLAADSLEALNTELASATAARIEAQSRAEMTGTVQSNETLARLREQRARSASELANLLVQFEPEYPTAAALQGQVNELDRAIAREVRRIADEQSQSYKAAASREAQLRARVNALSGEVLDQRSDAIQYNIIQREADTNRQLYDSLLQRYKEIGVAGVSANNITLIDEAQPPQEPSSPNLLLNLLLSLLGGALVSVAIVFLLEQSREGLNDPTKVGALLGLPLLGSVPKATDEEDLVALLNDPKTEFSEAYFSIRSALAFTTSHGVPKSMMTTSTQPAEGKSLSALALATVLARVNRRVILIDCDLRNPSAHALLRTDRDVGVSNFLAGEEDISALIKPINENLDFMPAGPSVPSAAELFSTDRFEKLVRKLEQEYDHVIVDSAPVIGLADAPLIGRVVQAVVFVVEAGGVSVRGINAALDRLRSANAPLIGVIVTKLDKDTSAYGYGYDYSYKYHSENDAKHA</sequence>
<comment type="caution">
    <text evidence="21">The sequence shown here is derived from an EMBL/GenBank/DDBJ whole genome shotgun (WGS) entry which is preliminary data.</text>
</comment>
<keyword evidence="14" id="KW-0829">Tyrosine-protein kinase</keyword>
<dbReference type="InterPro" id="IPR050445">
    <property type="entry name" value="Bact_polysacc_biosynth/exp"/>
</dbReference>
<evidence type="ECO:0000256" key="10">
    <source>
        <dbReference type="ARBA" id="ARBA00022777"/>
    </source>
</evidence>
<evidence type="ECO:0000256" key="3">
    <source>
        <dbReference type="ARBA" id="ARBA00008883"/>
    </source>
</evidence>
<dbReference type="SUPFAM" id="SSF52540">
    <property type="entry name" value="P-loop containing nucleoside triphosphate hydrolases"/>
    <property type="match status" value="1"/>
</dbReference>
<proteinExistence type="inferred from homology"/>
<dbReference type="InterPro" id="IPR003856">
    <property type="entry name" value="LPS_length_determ_N"/>
</dbReference>
<keyword evidence="5" id="KW-1003">Cell membrane</keyword>
<evidence type="ECO:0000256" key="9">
    <source>
        <dbReference type="ARBA" id="ARBA00022741"/>
    </source>
</evidence>
<keyword evidence="12 17" id="KW-1133">Transmembrane helix</keyword>
<evidence type="ECO:0000259" key="18">
    <source>
        <dbReference type="Pfam" id="PF02706"/>
    </source>
</evidence>
<evidence type="ECO:0000256" key="14">
    <source>
        <dbReference type="ARBA" id="ARBA00023137"/>
    </source>
</evidence>
<keyword evidence="11" id="KW-0067">ATP-binding</keyword>
<dbReference type="GO" id="GO:0004715">
    <property type="term" value="F:non-membrane spanning protein tyrosine kinase activity"/>
    <property type="evidence" value="ECO:0007669"/>
    <property type="project" value="UniProtKB-EC"/>
</dbReference>
<comment type="catalytic activity">
    <reaction evidence="15">
        <text>L-tyrosyl-[protein] + ATP = O-phospho-L-tyrosyl-[protein] + ADP + H(+)</text>
        <dbReference type="Rhea" id="RHEA:10596"/>
        <dbReference type="Rhea" id="RHEA-COMP:10136"/>
        <dbReference type="Rhea" id="RHEA-COMP:20101"/>
        <dbReference type="ChEBI" id="CHEBI:15378"/>
        <dbReference type="ChEBI" id="CHEBI:30616"/>
        <dbReference type="ChEBI" id="CHEBI:46858"/>
        <dbReference type="ChEBI" id="CHEBI:61978"/>
        <dbReference type="ChEBI" id="CHEBI:456216"/>
        <dbReference type="EC" id="2.7.10.2"/>
    </reaction>
</comment>
<evidence type="ECO:0000256" key="11">
    <source>
        <dbReference type="ARBA" id="ARBA00022840"/>
    </source>
</evidence>
<evidence type="ECO:0000256" key="1">
    <source>
        <dbReference type="ARBA" id="ARBA00004429"/>
    </source>
</evidence>
<dbReference type="Pfam" id="PF02706">
    <property type="entry name" value="Wzz"/>
    <property type="match status" value="1"/>
</dbReference>
<evidence type="ECO:0000256" key="15">
    <source>
        <dbReference type="ARBA" id="ARBA00051245"/>
    </source>
</evidence>
<evidence type="ECO:0000313" key="22">
    <source>
        <dbReference type="Proteomes" id="UP001235664"/>
    </source>
</evidence>
<dbReference type="CDD" id="cd05387">
    <property type="entry name" value="BY-kinase"/>
    <property type="match status" value="1"/>
</dbReference>
<keyword evidence="10" id="KW-0418">Kinase</keyword>
<protein>
    <recommendedName>
        <fullName evidence="4">non-specific protein-tyrosine kinase</fullName>
        <ecNumber evidence="4">2.7.10.2</ecNumber>
    </recommendedName>
</protein>
<evidence type="ECO:0000256" key="13">
    <source>
        <dbReference type="ARBA" id="ARBA00023136"/>
    </source>
</evidence>
<dbReference type="EMBL" id="JAVAIL010000005">
    <property type="protein sequence ID" value="MDP4540585.1"/>
    <property type="molecule type" value="Genomic_DNA"/>
</dbReference>
<dbReference type="InterPro" id="IPR027417">
    <property type="entry name" value="P-loop_NTPase"/>
</dbReference>
<comment type="similarity">
    <text evidence="3">Belongs to the etk/wzc family.</text>
</comment>
<feature type="domain" description="Polysaccharide chain length determinant N-terminal" evidence="18">
    <location>
        <begin position="35"/>
        <end position="123"/>
    </location>
</feature>
<dbReference type="InterPro" id="IPR005702">
    <property type="entry name" value="Wzc-like_C"/>
</dbReference>
<keyword evidence="22" id="KW-1185">Reference proteome</keyword>
<evidence type="ECO:0000256" key="6">
    <source>
        <dbReference type="ARBA" id="ARBA00022519"/>
    </source>
</evidence>
<dbReference type="Proteomes" id="UP001235664">
    <property type="component" value="Unassembled WGS sequence"/>
</dbReference>
<dbReference type="EC" id="2.7.10.2" evidence="4"/>
<evidence type="ECO:0000313" key="21">
    <source>
        <dbReference type="EMBL" id="MDP4540585.1"/>
    </source>
</evidence>
<dbReference type="InterPro" id="IPR032807">
    <property type="entry name" value="GNVR"/>
</dbReference>
<evidence type="ECO:0000256" key="4">
    <source>
        <dbReference type="ARBA" id="ARBA00011903"/>
    </source>
</evidence>
<evidence type="ECO:0000256" key="7">
    <source>
        <dbReference type="ARBA" id="ARBA00022679"/>
    </source>
</evidence>
<keyword evidence="16" id="KW-0175">Coiled coil</keyword>
<keyword evidence="9" id="KW-0547">Nucleotide-binding</keyword>
<feature type="domain" description="Tyrosine-protein kinase G-rich" evidence="20">
    <location>
        <begin position="406"/>
        <end position="475"/>
    </location>
</feature>
<feature type="domain" description="AAA" evidence="19">
    <location>
        <begin position="554"/>
        <end position="697"/>
    </location>
</feature>
<reference evidence="21 22" key="1">
    <citation type="submission" date="2023-08" db="EMBL/GenBank/DDBJ databases">
        <title>genomic of DY56.</title>
        <authorList>
            <person name="Wang Y."/>
        </authorList>
    </citation>
    <scope>NUCLEOTIDE SEQUENCE [LARGE SCALE GENOMIC DNA]</scope>
    <source>
        <strain evidence="21 22">DY56-A-20</strain>
    </source>
</reference>
<evidence type="ECO:0000256" key="8">
    <source>
        <dbReference type="ARBA" id="ARBA00022692"/>
    </source>
</evidence>
<evidence type="ECO:0000259" key="19">
    <source>
        <dbReference type="Pfam" id="PF13614"/>
    </source>
</evidence>